<organism evidence="2 3">
    <name type="scientific">Micromonospora rhizosphaerae</name>
    <dbReference type="NCBI Taxonomy" id="568872"/>
    <lineage>
        <taxon>Bacteria</taxon>
        <taxon>Bacillati</taxon>
        <taxon>Actinomycetota</taxon>
        <taxon>Actinomycetes</taxon>
        <taxon>Micromonosporales</taxon>
        <taxon>Micromonosporaceae</taxon>
        <taxon>Micromonospora</taxon>
    </lineage>
</organism>
<accession>A0A1C6REE0</accession>
<dbReference type="AlphaFoldDB" id="A0A1C6REE0"/>
<keyword evidence="1" id="KW-1133">Transmembrane helix</keyword>
<keyword evidence="3" id="KW-1185">Reference proteome</keyword>
<dbReference type="Proteomes" id="UP000199413">
    <property type="component" value="Unassembled WGS sequence"/>
</dbReference>
<evidence type="ECO:0000256" key="1">
    <source>
        <dbReference type="SAM" id="Phobius"/>
    </source>
</evidence>
<reference evidence="3" key="1">
    <citation type="submission" date="2016-06" db="EMBL/GenBank/DDBJ databases">
        <authorList>
            <person name="Varghese N."/>
            <person name="Submissions Spin"/>
        </authorList>
    </citation>
    <scope>NUCLEOTIDE SEQUENCE [LARGE SCALE GENOMIC DNA]</scope>
    <source>
        <strain evidence="3">DSM 45431</strain>
    </source>
</reference>
<keyword evidence="1" id="KW-0472">Membrane</keyword>
<protein>
    <submittedName>
        <fullName evidence="2">Flp pilus assembly protein, pilin Flp</fullName>
    </submittedName>
</protein>
<evidence type="ECO:0000313" key="3">
    <source>
        <dbReference type="Proteomes" id="UP000199413"/>
    </source>
</evidence>
<keyword evidence="1" id="KW-0812">Transmembrane</keyword>
<proteinExistence type="predicted"/>
<feature type="transmembrane region" description="Helical" evidence="1">
    <location>
        <begin position="21"/>
        <end position="42"/>
    </location>
</feature>
<dbReference type="EMBL" id="FMHV01000002">
    <property type="protein sequence ID" value="SCL15532.1"/>
    <property type="molecule type" value="Genomic_DNA"/>
</dbReference>
<dbReference type="STRING" id="568872.GA0070624_0747"/>
<evidence type="ECO:0000313" key="2">
    <source>
        <dbReference type="EMBL" id="SCL15532.1"/>
    </source>
</evidence>
<dbReference type="RefSeq" id="WP_091336690.1">
    <property type="nucleotide sequence ID" value="NZ_FMHV01000002.1"/>
</dbReference>
<sequence>MNDFLLRIKSSLKRGDRGASAVEYALIVGLIAAILGGVIFALGQRVDWMFDRACDNVVASKDVTQCDDTRPQ</sequence>
<gene>
    <name evidence="2" type="ORF">GA0070624_0747</name>
</gene>
<dbReference type="OrthoDB" id="5121461at2"/>
<name>A0A1C6REE0_9ACTN</name>